<reference evidence="11" key="1">
    <citation type="journal article" date="2020" name="BMC Genomics">
        <title>Correction to: Identification and distribution of gene clusters required for synthesis of sphingolipid metabolism inhibitors in diverse species of the filamentous fungus Fusarium.</title>
        <authorList>
            <person name="Kim H.S."/>
            <person name="Lohmar J.M."/>
            <person name="Busman M."/>
            <person name="Brown D.W."/>
            <person name="Naumann T.A."/>
            <person name="Divon H.H."/>
            <person name="Lysoe E."/>
            <person name="Uhlig S."/>
            <person name="Proctor R.H."/>
        </authorList>
    </citation>
    <scope>NUCLEOTIDE SEQUENCE</scope>
    <source>
        <strain evidence="11">NRRL 45417</strain>
    </source>
</reference>
<dbReference type="GO" id="GO:0005524">
    <property type="term" value="F:ATP binding"/>
    <property type="evidence" value="ECO:0007669"/>
    <property type="project" value="InterPro"/>
</dbReference>
<evidence type="ECO:0000256" key="5">
    <source>
        <dbReference type="ARBA" id="ARBA00019973"/>
    </source>
</evidence>
<evidence type="ECO:0000259" key="10">
    <source>
        <dbReference type="PROSITE" id="PS50011"/>
    </source>
</evidence>
<evidence type="ECO:0000313" key="11">
    <source>
        <dbReference type="EMBL" id="KAF4950933.1"/>
    </source>
</evidence>
<dbReference type="InterPro" id="IPR011009">
    <property type="entry name" value="Kinase-like_dom_sf"/>
</dbReference>
<keyword evidence="12" id="KW-1185">Reference proteome</keyword>
<comment type="function">
    <text evidence="1">Component of the EKC/KEOPS complex that is required for the formation of a threonylcarbamoyl group on adenosine at position 37 (t(6)A37) in tRNAs that read codons beginning with adenine. The complex is probably involved in the transfer of the threonylcarbamoyl moiety of threonylcarbamoyl-AMP (TC-AMP) to the N6 group of A37. BUD32 has ATPase activity in the context of the EKC/KEOPS complex and likely plays a supporting role to the catalytic subunit KAE1. The EKC/KEOPS complex also promotes both telomere uncapping and telomere elongation. The complex is required for efficient recruitment of transcriptional coactivators.</text>
</comment>
<dbReference type="PROSITE" id="PS50011">
    <property type="entry name" value="PROTEIN_KINASE_DOM"/>
    <property type="match status" value="1"/>
</dbReference>
<comment type="caution">
    <text evidence="11">The sequence shown here is derived from an EMBL/GenBank/DDBJ whole genome shotgun (WGS) entry which is preliminary data.</text>
</comment>
<dbReference type="SUPFAM" id="SSF56112">
    <property type="entry name" value="Protein kinase-like (PK-like)"/>
    <property type="match status" value="1"/>
</dbReference>
<dbReference type="EMBL" id="JABFAI010000191">
    <property type="protein sequence ID" value="KAF4950933.1"/>
    <property type="molecule type" value="Genomic_DNA"/>
</dbReference>
<evidence type="ECO:0000313" key="12">
    <source>
        <dbReference type="Proteomes" id="UP000604273"/>
    </source>
</evidence>
<organism evidence="11 12">
    <name type="scientific">Fusarium gaditjirri</name>
    <dbReference type="NCBI Taxonomy" id="282569"/>
    <lineage>
        <taxon>Eukaryota</taxon>
        <taxon>Fungi</taxon>
        <taxon>Dikarya</taxon>
        <taxon>Ascomycota</taxon>
        <taxon>Pezizomycotina</taxon>
        <taxon>Sordariomycetes</taxon>
        <taxon>Hypocreomycetidae</taxon>
        <taxon>Hypocreales</taxon>
        <taxon>Nectriaceae</taxon>
        <taxon>Fusarium</taxon>
        <taxon>Fusarium nisikadoi species complex</taxon>
    </lineage>
</organism>
<dbReference type="InterPro" id="IPR000719">
    <property type="entry name" value="Prot_kinase_dom"/>
</dbReference>
<dbReference type="PROSITE" id="PS00109">
    <property type="entry name" value="PROTEIN_KINASE_TYR"/>
    <property type="match status" value="1"/>
</dbReference>
<evidence type="ECO:0000256" key="8">
    <source>
        <dbReference type="ARBA" id="ARBA00047899"/>
    </source>
</evidence>
<name>A0A8H4T4A1_9HYPO</name>
<dbReference type="Gene3D" id="1.10.510.10">
    <property type="entry name" value="Transferase(Phosphotransferase) domain 1"/>
    <property type="match status" value="1"/>
</dbReference>
<proteinExistence type="predicted"/>
<dbReference type="SMART" id="SM00220">
    <property type="entry name" value="S_TKc"/>
    <property type="match status" value="1"/>
</dbReference>
<comment type="catalytic activity">
    <reaction evidence="8">
        <text>L-threonyl-[protein] + ATP = O-phospho-L-threonyl-[protein] + ADP + H(+)</text>
        <dbReference type="Rhea" id="RHEA:46608"/>
        <dbReference type="Rhea" id="RHEA-COMP:11060"/>
        <dbReference type="Rhea" id="RHEA-COMP:11605"/>
        <dbReference type="ChEBI" id="CHEBI:15378"/>
        <dbReference type="ChEBI" id="CHEBI:30013"/>
        <dbReference type="ChEBI" id="CHEBI:30616"/>
        <dbReference type="ChEBI" id="CHEBI:61977"/>
        <dbReference type="ChEBI" id="CHEBI:456216"/>
        <dbReference type="EC" id="2.7.11.1"/>
    </reaction>
</comment>
<evidence type="ECO:0000256" key="3">
    <source>
        <dbReference type="ARBA" id="ARBA00012513"/>
    </source>
</evidence>
<feature type="domain" description="Protein kinase" evidence="10">
    <location>
        <begin position="63"/>
        <end position="405"/>
    </location>
</feature>
<evidence type="ECO:0000256" key="4">
    <source>
        <dbReference type="ARBA" id="ARBA00013948"/>
    </source>
</evidence>
<dbReference type="GO" id="GO:0004674">
    <property type="term" value="F:protein serine/threonine kinase activity"/>
    <property type="evidence" value="ECO:0007669"/>
    <property type="project" value="UniProtKB-EC"/>
</dbReference>
<evidence type="ECO:0000256" key="9">
    <source>
        <dbReference type="ARBA" id="ARBA00048679"/>
    </source>
</evidence>
<dbReference type="Pfam" id="PF00069">
    <property type="entry name" value="Pkinase"/>
    <property type="match status" value="1"/>
</dbReference>
<evidence type="ECO:0000256" key="2">
    <source>
        <dbReference type="ARBA" id="ARBA00011534"/>
    </source>
</evidence>
<accession>A0A8H4T4A1</accession>
<evidence type="ECO:0000256" key="7">
    <source>
        <dbReference type="ARBA" id="ARBA00033194"/>
    </source>
</evidence>
<comment type="catalytic activity">
    <reaction evidence="9">
        <text>L-seryl-[protein] + ATP = O-phospho-L-seryl-[protein] + ADP + H(+)</text>
        <dbReference type="Rhea" id="RHEA:17989"/>
        <dbReference type="Rhea" id="RHEA-COMP:9863"/>
        <dbReference type="Rhea" id="RHEA-COMP:11604"/>
        <dbReference type="ChEBI" id="CHEBI:15378"/>
        <dbReference type="ChEBI" id="CHEBI:29999"/>
        <dbReference type="ChEBI" id="CHEBI:30616"/>
        <dbReference type="ChEBI" id="CHEBI:83421"/>
        <dbReference type="ChEBI" id="CHEBI:456216"/>
        <dbReference type="EC" id="2.7.11.1"/>
    </reaction>
</comment>
<dbReference type="AlphaFoldDB" id="A0A8H4T4A1"/>
<dbReference type="Proteomes" id="UP000604273">
    <property type="component" value="Unassembled WGS sequence"/>
</dbReference>
<dbReference type="InterPro" id="IPR008266">
    <property type="entry name" value="Tyr_kinase_AS"/>
</dbReference>
<sequence length="405" mass="46580">MIDKDSKYFSLSGAIPVGGPSTWHIIDWDQRRIVSVTMDGEQDDESLAIEHFSRHSDQLSPDIHRIHVSHSGEINSTYTDSKNDPTCCINYPSLHDACLPEEVQTVRRDELEELRRLGPDADLVAYSPCIKGSTKKYAQRSWTEMNLWMRLPRHPNIVPFDQVVVDELEGRVVGFTSNYIPGGNLEENKSRVFKLKWLQQLIRVVDDLNLEHGISHQDIAPRNLLIDEPKDSIMLFDFNFAACINYPSPGEGESYVEDRNDVKGVIFTTYEIITQDDSLRSVPHEDQNLDNLVLKWVKHPEVKLDHPVESYQLMLEAWRERREGEFRSGNVPRPIEWPAMPKPPQKTISLKTVQGQTSSVTVDCWYERRQDVRNRGGKVLNWERPPQRLIDNGIRVLSTGEIISC</sequence>
<protein>
    <recommendedName>
        <fullName evidence="5">EKC/KEOPS complex subunit BUD32</fullName>
        <ecNumber evidence="3">2.7.11.1</ecNumber>
    </recommendedName>
    <alternativeName>
        <fullName evidence="6 7">Atypical Serine/threonine protein kinase BUD32</fullName>
    </alternativeName>
    <alternativeName>
        <fullName evidence="4">EKC/KEOPS complex subunit bud32</fullName>
    </alternativeName>
</protein>
<evidence type="ECO:0000256" key="6">
    <source>
        <dbReference type="ARBA" id="ARBA00030980"/>
    </source>
</evidence>
<gene>
    <name evidence="11" type="ORF">FGADI_7805</name>
</gene>
<dbReference type="EC" id="2.7.11.1" evidence="3"/>
<evidence type="ECO:0000256" key="1">
    <source>
        <dbReference type="ARBA" id="ARBA00003747"/>
    </source>
</evidence>
<dbReference type="OrthoDB" id="4062651at2759"/>
<comment type="subunit">
    <text evidence="2">Component of the EKC/KEOPS complex composed of at least BUD32, CGI121, GON7, KAE1 and PCC1; the whole complex dimerizes.</text>
</comment>
<reference evidence="11" key="2">
    <citation type="submission" date="2020-05" db="EMBL/GenBank/DDBJ databases">
        <authorList>
            <person name="Kim H.-S."/>
            <person name="Proctor R.H."/>
            <person name="Brown D.W."/>
        </authorList>
    </citation>
    <scope>NUCLEOTIDE SEQUENCE</scope>
    <source>
        <strain evidence="11">NRRL 45417</strain>
    </source>
</reference>